<dbReference type="GO" id="GO:0015940">
    <property type="term" value="P:pantothenate biosynthetic process"/>
    <property type="evidence" value="ECO:0007669"/>
    <property type="project" value="UniProtKB-UniRule"/>
</dbReference>
<dbReference type="CDD" id="cd00560">
    <property type="entry name" value="PanC"/>
    <property type="match status" value="1"/>
</dbReference>
<comment type="catalytic activity">
    <reaction evidence="7 8">
        <text>(R)-pantoate + beta-alanine + ATP = (R)-pantothenate + AMP + diphosphate + H(+)</text>
        <dbReference type="Rhea" id="RHEA:10912"/>
        <dbReference type="ChEBI" id="CHEBI:15378"/>
        <dbReference type="ChEBI" id="CHEBI:15980"/>
        <dbReference type="ChEBI" id="CHEBI:29032"/>
        <dbReference type="ChEBI" id="CHEBI:30616"/>
        <dbReference type="ChEBI" id="CHEBI:33019"/>
        <dbReference type="ChEBI" id="CHEBI:57966"/>
        <dbReference type="ChEBI" id="CHEBI:456215"/>
        <dbReference type="EC" id="6.3.2.1"/>
    </reaction>
</comment>
<dbReference type="Proteomes" id="UP000198500">
    <property type="component" value="Unassembled WGS sequence"/>
</dbReference>
<evidence type="ECO:0000256" key="1">
    <source>
        <dbReference type="ARBA" id="ARBA00004990"/>
    </source>
</evidence>
<evidence type="ECO:0000313" key="10">
    <source>
        <dbReference type="Proteomes" id="UP000198500"/>
    </source>
</evidence>
<comment type="subcellular location">
    <subcellularLocation>
        <location evidence="8">Cytoplasm</location>
    </subcellularLocation>
</comment>
<dbReference type="OrthoDB" id="9773087at2"/>
<dbReference type="EC" id="6.3.2.1" evidence="8"/>
<evidence type="ECO:0000256" key="5">
    <source>
        <dbReference type="ARBA" id="ARBA00022741"/>
    </source>
</evidence>
<dbReference type="GO" id="GO:0005524">
    <property type="term" value="F:ATP binding"/>
    <property type="evidence" value="ECO:0007669"/>
    <property type="project" value="UniProtKB-KW"/>
</dbReference>
<feature type="binding site" evidence="8">
    <location>
        <position position="61"/>
    </location>
    <ligand>
        <name>(R)-pantoate</name>
        <dbReference type="ChEBI" id="CHEBI:15980"/>
    </ligand>
</feature>
<feature type="binding site" evidence="8">
    <location>
        <begin position="186"/>
        <end position="189"/>
    </location>
    <ligand>
        <name>ATP</name>
        <dbReference type="ChEBI" id="CHEBI:30616"/>
    </ligand>
</feature>
<comment type="subunit">
    <text evidence="8">Homodimer.</text>
</comment>
<dbReference type="Gene3D" id="3.30.1300.10">
    <property type="entry name" value="Pantoate-beta-alanine ligase, C-terminal domain"/>
    <property type="match status" value="1"/>
</dbReference>
<dbReference type="SUPFAM" id="SSF52374">
    <property type="entry name" value="Nucleotidylyl transferase"/>
    <property type="match status" value="1"/>
</dbReference>
<keyword evidence="10" id="KW-1185">Reference proteome</keyword>
<sequence>MRTVREISELRQILTESRERGQIIGLVPTMGNLHDGHLALVGAARDRADIVVATIFINPMQFGPGEDLDTYPRTFEADREALETAGCDLVFAPSAESLYPRGLASHTKVVVRGVSEGLCGASRPGHFDGVATVVSMLFNLVQPDLACFGEKDYQQLTVIRRLVTDLHMPIDIVGVPTVRATDGLALSSRNGYLNEPERRQAPFLYHTLVEARTALEAGADMTATLDTARQQLAEAGFKAEYLELRQADNLEPVQSGTTHGVLLAAAHLGPARLIDNLAVRLPGDQGD</sequence>
<dbReference type="PANTHER" id="PTHR21299:SF1">
    <property type="entry name" value="PANTOATE--BETA-ALANINE LIGASE"/>
    <property type="match status" value="1"/>
</dbReference>
<dbReference type="NCBIfam" id="TIGR00018">
    <property type="entry name" value="panC"/>
    <property type="match status" value="1"/>
</dbReference>
<accession>A0A1H2YC42</accession>
<evidence type="ECO:0000256" key="4">
    <source>
        <dbReference type="ARBA" id="ARBA00022655"/>
    </source>
</evidence>
<feature type="binding site" evidence="8">
    <location>
        <position position="178"/>
    </location>
    <ligand>
        <name>ATP</name>
        <dbReference type="ChEBI" id="CHEBI:30616"/>
    </ligand>
</feature>
<dbReference type="InterPro" id="IPR042176">
    <property type="entry name" value="Pantoate_ligase_C"/>
</dbReference>
<dbReference type="GO" id="GO:0004592">
    <property type="term" value="F:pantoate-beta-alanine ligase activity"/>
    <property type="evidence" value="ECO:0007669"/>
    <property type="project" value="UniProtKB-UniRule"/>
</dbReference>
<dbReference type="AlphaFoldDB" id="A0A1H2YC42"/>
<keyword evidence="5 8" id="KW-0547">Nucleotide-binding</keyword>
<keyword evidence="3 8" id="KW-0436">Ligase</keyword>
<dbReference type="InterPro" id="IPR014729">
    <property type="entry name" value="Rossmann-like_a/b/a_fold"/>
</dbReference>
<keyword evidence="4 8" id="KW-0566">Pantothenate biosynthesis</keyword>
<dbReference type="PANTHER" id="PTHR21299">
    <property type="entry name" value="CYTIDYLATE KINASE/PANTOATE-BETA-ALANINE LIGASE"/>
    <property type="match status" value="1"/>
</dbReference>
<comment type="miscellaneous">
    <text evidence="8">The reaction proceeds by a bi uni uni bi ping pong mechanism.</text>
</comment>
<dbReference type="FunFam" id="3.40.50.620:FF:000013">
    <property type="entry name" value="Pantothenate synthetase"/>
    <property type="match status" value="1"/>
</dbReference>
<dbReference type="UniPathway" id="UPA00028">
    <property type="reaction ID" value="UER00005"/>
</dbReference>
<dbReference type="STRING" id="574349.SAMN05443545_103427"/>
<dbReference type="InterPro" id="IPR003721">
    <property type="entry name" value="Pantoate_ligase"/>
</dbReference>
<name>A0A1H2YC42_9GAMM</name>
<dbReference type="GO" id="GO:0005829">
    <property type="term" value="C:cytosol"/>
    <property type="evidence" value="ECO:0007669"/>
    <property type="project" value="TreeGrafter"/>
</dbReference>
<comment type="function">
    <text evidence="8">Catalyzes the condensation of pantoate with beta-alanine in an ATP-dependent reaction via a pantoyl-adenylate intermediate.</text>
</comment>
<reference evidence="9 10" key="1">
    <citation type="submission" date="2016-10" db="EMBL/GenBank/DDBJ databases">
        <authorList>
            <person name="de Groot N.N."/>
        </authorList>
    </citation>
    <scope>NUCLEOTIDE SEQUENCE [LARGE SCALE GENOMIC DNA]</scope>
    <source>
        <strain evidence="9 10">DSM 19219</strain>
    </source>
</reference>
<feature type="binding site" evidence="8">
    <location>
        <position position="61"/>
    </location>
    <ligand>
        <name>beta-alanine</name>
        <dbReference type="ChEBI" id="CHEBI:57966"/>
    </ligand>
</feature>
<keyword evidence="6 8" id="KW-0067">ATP-binding</keyword>
<dbReference type="RefSeq" id="WP_092568985.1">
    <property type="nucleotide sequence ID" value="NZ_BMXH01000009.1"/>
</dbReference>
<keyword evidence="8" id="KW-0963">Cytoplasm</keyword>
<dbReference type="Gene3D" id="3.40.50.620">
    <property type="entry name" value="HUPs"/>
    <property type="match status" value="1"/>
</dbReference>
<protein>
    <recommendedName>
        <fullName evidence="8">Pantothenate synthetase</fullName>
        <shortName evidence="8">PS</shortName>
        <ecNumber evidence="8">6.3.2.1</ecNumber>
    </recommendedName>
    <alternativeName>
        <fullName evidence="8">Pantoate--beta-alanine ligase</fullName>
    </alternativeName>
    <alternativeName>
        <fullName evidence="8">Pantoate-activating enzyme</fullName>
    </alternativeName>
</protein>
<feature type="binding site" evidence="8">
    <location>
        <begin position="149"/>
        <end position="152"/>
    </location>
    <ligand>
        <name>ATP</name>
        <dbReference type="ChEBI" id="CHEBI:30616"/>
    </ligand>
</feature>
<dbReference type="Pfam" id="PF02569">
    <property type="entry name" value="Pantoate_ligase"/>
    <property type="match status" value="1"/>
</dbReference>
<evidence type="ECO:0000256" key="3">
    <source>
        <dbReference type="ARBA" id="ARBA00022598"/>
    </source>
</evidence>
<evidence type="ECO:0000256" key="2">
    <source>
        <dbReference type="ARBA" id="ARBA00009256"/>
    </source>
</evidence>
<evidence type="ECO:0000256" key="7">
    <source>
        <dbReference type="ARBA" id="ARBA00048258"/>
    </source>
</evidence>
<feature type="binding site" evidence="8">
    <location>
        <begin position="30"/>
        <end position="37"/>
    </location>
    <ligand>
        <name>ATP</name>
        <dbReference type="ChEBI" id="CHEBI:30616"/>
    </ligand>
</feature>
<feature type="binding site" evidence="8">
    <location>
        <position position="155"/>
    </location>
    <ligand>
        <name>(R)-pantoate</name>
        <dbReference type="ChEBI" id="CHEBI:15980"/>
    </ligand>
</feature>
<dbReference type="EMBL" id="FNNI01000003">
    <property type="protein sequence ID" value="SDX02793.1"/>
    <property type="molecule type" value="Genomic_DNA"/>
</dbReference>
<comment type="similarity">
    <text evidence="2 8">Belongs to the pantothenate synthetase family.</text>
</comment>
<evidence type="ECO:0000256" key="6">
    <source>
        <dbReference type="ARBA" id="ARBA00022840"/>
    </source>
</evidence>
<organism evidence="9 10">
    <name type="scientific">Aidingimonas halophila</name>
    <dbReference type="NCBI Taxonomy" id="574349"/>
    <lineage>
        <taxon>Bacteria</taxon>
        <taxon>Pseudomonadati</taxon>
        <taxon>Pseudomonadota</taxon>
        <taxon>Gammaproteobacteria</taxon>
        <taxon>Oceanospirillales</taxon>
        <taxon>Halomonadaceae</taxon>
        <taxon>Aidingimonas</taxon>
    </lineage>
</organism>
<comment type="pathway">
    <text evidence="1 8">Cofactor biosynthesis; (R)-pantothenate biosynthesis; (R)-pantothenate from (R)-pantoate and beta-alanine: step 1/1.</text>
</comment>
<gene>
    <name evidence="8" type="primary">panC</name>
    <name evidence="9" type="ORF">SAMN05443545_103427</name>
</gene>
<evidence type="ECO:0000256" key="8">
    <source>
        <dbReference type="HAMAP-Rule" id="MF_00158"/>
    </source>
</evidence>
<feature type="active site" description="Proton donor" evidence="8">
    <location>
        <position position="37"/>
    </location>
</feature>
<evidence type="ECO:0000313" key="9">
    <source>
        <dbReference type="EMBL" id="SDX02793.1"/>
    </source>
</evidence>
<proteinExistence type="inferred from homology"/>
<dbReference type="HAMAP" id="MF_00158">
    <property type="entry name" value="PanC"/>
    <property type="match status" value="1"/>
</dbReference>